<evidence type="ECO:0000256" key="13">
    <source>
        <dbReference type="ARBA" id="ARBA00023136"/>
    </source>
</evidence>
<dbReference type="EC" id="2.7.13.3" evidence="14"/>
<evidence type="ECO:0000256" key="16">
    <source>
        <dbReference type="SAM" id="SignalP"/>
    </source>
</evidence>
<keyword evidence="9 14" id="KW-0418">Kinase</keyword>
<evidence type="ECO:0000259" key="17">
    <source>
        <dbReference type="PROSITE" id="PS50109"/>
    </source>
</evidence>
<keyword evidence="6 14" id="KW-0808">Transferase</keyword>
<evidence type="ECO:0000256" key="10">
    <source>
        <dbReference type="ARBA" id="ARBA00022840"/>
    </source>
</evidence>
<feature type="domain" description="Histidine kinase" evidence="17">
    <location>
        <begin position="412"/>
        <end position="608"/>
    </location>
</feature>
<evidence type="ECO:0000313" key="19">
    <source>
        <dbReference type="EMBL" id="HEA53762.1"/>
    </source>
</evidence>
<dbReference type="Pfam" id="PF00672">
    <property type="entry name" value="HAMP"/>
    <property type="match status" value="1"/>
</dbReference>
<comment type="catalytic activity">
    <reaction evidence="1 14">
        <text>ATP + protein L-histidine = ADP + protein N-phospho-L-histidine.</text>
        <dbReference type="EC" id="2.7.13.3"/>
    </reaction>
</comment>
<keyword evidence="12 14" id="KW-0902">Two-component regulatory system</keyword>
<dbReference type="InterPro" id="IPR003660">
    <property type="entry name" value="HAMP_dom"/>
</dbReference>
<protein>
    <recommendedName>
        <fullName evidence="14">Sensor protein</fullName>
        <ecNumber evidence="14">2.7.13.3</ecNumber>
    </recommendedName>
</protein>
<dbReference type="SUPFAM" id="SSF55781">
    <property type="entry name" value="GAF domain-like"/>
    <property type="match status" value="1"/>
</dbReference>
<keyword evidence="13 14" id="KW-0472">Membrane</keyword>
<organism evidence="19">
    <name type="scientific">Marinobacter antarcticus</name>
    <dbReference type="NCBI Taxonomy" id="564117"/>
    <lineage>
        <taxon>Bacteria</taxon>
        <taxon>Pseudomonadati</taxon>
        <taxon>Pseudomonadota</taxon>
        <taxon>Gammaproteobacteria</taxon>
        <taxon>Pseudomonadales</taxon>
        <taxon>Marinobacteraceae</taxon>
        <taxon>Marinobacter</taxon>
    </lineage>
</organism>
<keyword evidence="10 14" id="KW-0067">ATP-binding</keyword>
<dbReference type="InterPro" id="IPR005467">
    <property type="entry name" value="His_kinase_dom"/>
</dbReference>
<dbReference type="InterPro" id="IPR016380">
    <property type="entry name" value="Sig_transdc_His_kin_NarX/NarQ"/>
</dbReference>
<evidence type="ECO:0000256" key="5">
    <source>
        <dbReference type="ARBA" id="ARBA00022553"/>
    </source>
</evidence>
<dbReference type="CDD" id="cd06225">
    <property type="entry name" value="HAMP"/>
    <property type="match status" value="1"/>
</dbReference>
<reference evidence="19" key="1">
    <citation type="journal article" date="2020" name="mSystems">
        <title>Genome- and Community-Level Interaction Insights into Carbon Utilization and Element Cycling Functions of Hydrothermarchaeota in Hydrothermal Sediment.</title>
        <authorList>
            <person name="Zhou Z."/>
            <person name="Liu Y."/>
            <person name="Xu W."/>
            <person name="Pan J."/>
            <person name="Luo Z.H."/>
            <person name="Li M."/>
        </authorList>
    </citation>
    <scope>NUCLEOTIDE SEQUENCE [LARGE SCALE GENOMIC DNA]</scope>
    <source>
        <strain evidence="19">HyVt-357</strain>
    </source>
</reference>
<evidence type="ECO:0000256" key="9">
    <source>
        <dbReference type="ARBA" id="ARBA00022777"/>
    </source>
</evidence>
<evidence type="ECO:0000256" key="7">
    <source>
        <dbReference type="ARBA" id="ARBA00022692"/>
    </source>
</evidence>
<dbReference type="Gene3D" id="3.30.450.40">
    <property type="match status" value="1"/>
</dbReference>
<feature type="transmembrane region" description="Helical" evidence="15">
    <location>
        <begin position="161"/>
        <end position="184"/>
    </location>
</feature>
<evidence type="ECO:0000256" key="6">
    <source>
        <dbReference type="ARBA" id="ARBA00022679"/>
    </source>
</evidence>
<dbReference type="GO" id="GO:0000155">
    <property type="term" value="F:phosphorelay sensor kinase activity"/>
    <property type="evidence" value="ECO:0007669"/>
    <property type="project" value="UniProtKB-UniRule"/>
</dbReference>
<dbReference type="GO" id="GO:0046983">
    <property type="term" value="F:protein dimerization activity"/>
    <property type="evidence" value="ECO:0007669"/>
    <property type="project" value="UniProtKB-UniRule"/>
</dbReference>
<dbReference type="Pfam" id="PF02518">
    <property type="entry name" value="HATPase_c"/>
    <property type="match status" value="1"/>
</dbReference>
<feature type="chain" id="PRO_5032807358" description="Sensor protein" evidence="16">
    <location>
        <begin position="28"/>
        <end position="619"/>
    </location>
</feature>
<proteinExistence type="predicted"/>
<dbReference type="InterPro" id="IPR029095">
    <property type="entry name" value="NarX-like_N"/>
</dbReference>
<dbReference type="PANTHER" id="PTHR24421">
    <property type="entry name" value="NITRATE/NITRITE SENSOR PROTEIN NARX-RELATED"/>
    <property type="match status" value="1"/>
</dbReference>
<evidence type="ECO:0000256" key="15">
    <source>
        <dbReference type="SAM" id="Phobius"/>
    </source>
</evidence>
<dbReference type="Gene3D" id="3.30.565.10">
    <property type="entry name" value="Histidine kinase-like ATPase, C-terminal domain"/>
    <property type="match status" value="1"/>
</dbReference>
<dbReference type="InterPro" id="IPR042295">
    <property type="entry name" value="NarX-like_N_sf"/>
</dbReference>
<dbReference type="PIRSF" id="PIRSF003167">
    <property type="entry name" value="STHK_NarX/NarQ"/>
    <property type="match status" value="1"/>
</dbReference>
<dbReference type="SMART" id="SM00304">
    <property type="entry name" value="HAMP"/>
    <property type="match status" value="1"/>
</dbReference>
<dbReference type="InterPro" id="IPR036890">
    <property type="entry name" value="HATPase_C_sf"/>
</dbReference>
<dbReference type="GO" id="GO:0005886">
    <property type="term" value="C:plasma membrane"/>
    <property type="evidence" value="ECO:0007669"/>
    <property type="project" value="UniProtKB-SubCell"/>
</dbReference>
<dbReference type="AlphaFoldDB" id="A0A831W2Y7"/>
<gene>
    <name evidence="19" type="ORF">ENI00_15955</name>
</gene>
<accession>A0A831W2Y7</accession>
<dbReference type="Gene3D" id="1.20.5.1930">
    <property type="match status" value="1"/>
</dbReference>
<evidence type="ECO:0000256" key="14">
    <source>
        <dbReference type="PIRNR" id="PIRNR003167"/>
    </source>
</evidence>
<keyword evidence="16" id="KW-0732">Signal</keyword>
<keyword evidence="8 14" id="KW-0547">Nucleotide-binding</keyword>
<keyword evidence="3 14" id="KW-1003">Cell membrane</keyword>
<dbReference type="InterPro" id="IPR029016">
    <property type="entry name" value="GAF-like_dom_sf"/>
</dbReference>
<evidence type="ECO:0000256" key="8">
    <source>
        <dbReference type="ARBA" id="ARBA00022741"/>
    </source>
</evidence>
<feature type="signal peptide" evidence="16">
    <location>
        <begin position="1"/>
        <end position="27"/>
    </location>
</feature>
<dbReference type="Pfam" id="PF07730">
    <property type="entry name" value="HisKA_3"/>
    <property type="match status" value="1"/>
</dbReference>
<dbReference type="PROSITE" id="PS50109">
    <property type="entry name" value="HIS_KIN"/>
    <property type="match status" value="1"/>
</dbReference>
<name>A0A831W2Y7_9GAMM</name>
<evidence type="ECO:0000256" key="11">
    <source>
        <dbReference type="ARBA" id="ARBA00022989"/>
    </source>
</evidence>
<dbReference type="Gene3D" id="1.10.8.500">
    <property type="entry name" value="HAMP domain in histidine kinase"/>
    <property type="match status" value="1"/>
</dbReference>
<dbReference type="InterPro" id="IPR050482">
    <property type="entry name" value="Sensor_HK_TwoCompSys"/>
</dbReference>
<evidence type="ECO:0000256" key="4">
    <source>
        <dbReference type="ARBA" id="ARBA00022519"/>
    </source>
</evidence>
<keyword evidence="4 14" id="KW-0997">Cell inner membrane</keyword>
<evidence type="ECO:0000256" key="3">
    <source>
        <dbReference type="ARBA" id="ARBA00022475"/>
    </source>
</evidence>
<sequence length="619" mass="68459">MKSRSPLVKRIAIIVSALVLISIVSMAATYAVSKSIEGNATAINLSGALRMGAFRLLAQVAQPAEGNASAGNISRLAARYESNLTNSLITQTIPNTADHPLAKQYSAIRAYWDQTLRPRLENHPQGTPVGADMLAATERYVDSVSQLVTMLERRTEARISLLHLIQLTSLAFSVLIIIALIIDLKNRVLRPLRKLVSIATAVGEQDFSRKANLQGNDELAQLGCAFDKMNSELTLTYSNLEERGRSKTEELEKSHAALQLLHTASRNLFANHDLCNGAVPMLQELEQLLGIGPILLYLHDKESTEPVQAVTTASTARPFYCRDHHCNACLVTPEVYDELPIDEYDGRRLLLPIRTQSLLLGTLEVWYPAEKGLSDMTRRLLETLSDQLATAIFLERQITEEQQLTLAEERTVIARELHDSLAQSLSYLKMQVARLRRLDIQGDQKNAHVAILDELSTGLNSAYRQLRELLATFRLKLDTPDLAAALRKTVEEFSGQLGKPVGLHYNLPPQALSPNEEIHTLQIVREGLANAVKHADATEISVDVLFESPQVTAKIRDNGKGLPKGDQPVNHYGLIIMRDRARTLGGQVAVQNRDEGGVEVILTFVPKSRHLIPSEMSST</sequence>
<comment type="caution">
    <text evidence="19">The sequence shown here is derived from an EMBL/GenBank/DDBJ whole genome shotgun (WGS) entry which is preliminary data.</text>
</comment>
<dbReference type="EMBL" id="DRGY01000133">
    <property type="protein sequence ID" value="HEA53762.1"/>
    <property type="molecule type" value="Genomic_DNA"/>
</dbReference>
<keyword evidence="11 15" id="KW-1133">Transmembrane helix</keyword>
<dbReference type="CDD" id="cd16917">
    <property type="entry name" value="HATPase_UhpB-NarQ-NarX-like"/>
    <property type="match status" value="1"/>
</dbReference>
<dbReference type="InterPro" id="IPR011712">
    <property type="entry name" value="Sig_transdc_His_kin_sub3_dim/P"/>
</dbReference>
<dbReference type="SUPFAM" id="SSF55874">
    <property type="entry name" value="ATPase domain of HSP90 chaperone/DNA topoisomerase II/histidine kinase"/>
    <property type="match status" value="1"/>
</dbReference>
<evidence type="ECO:0000259" key="18">
    <source>
        <dbReference type="PROSITE" id="PS50885"/>
    </source>
</evidence>
<keyword evidence="7 15" id="KW-0812">Transmembrane</keyword>
<dbReference type="InterPro" id="IPR003594">
    <property type="entry name" value="HATPase_dom"/>
</dbReference>
<dbReference type="Pfam" id="PF13675">
    <property type="entry name" value="PilJ"/>
    <property type="match status" value="1"/>
</dbReference>
<keyword evidence="5" id="KW-0597">Phosphoprotein</keyword>
<dbReference type="PROSITE" id="PS50885">
    <property type="entry name" value="HAMP"/>
    <property type="match status" value="1"/>
</dbReference>
<dbReference type="PANTHER" id="PTHR24421:SF51">
    <property type="entry name" value="NITRATE_NITRITE SENSOR PROTEIN NARX"/>
    <property type="match status" value="1"/>
</dbReference>
<evidence type="ECO:0000256" key="12">
    <source>
        <dbReference type="ARBA" id="ARBA00023012"/>
    </source>
</evidence>
<evidence type="ECO:0000256" key="1">
    <source>
        <dbReference type="ARBA" id="ARBA00000085"/>
    </source>
</evidence>
<dbReference type="Gene3D" id="1.20.120.960">
    <property type="entry name" value="Histidine kinase NarX, sensor domain"/>
    <property type="match status" value="1"/>
</dbReference>
<dbReference type="SUPFAM" id="SSF158472">
    <property type="entry name" value="HAMP domain-like"/>
    <property type="match status" value="1"/>
</dbReference>
<evidence type="ECO:0000256" key="2">
    <source>
        <dbReference type="ARBA" id="ARBA00004429"/>
    </source>
</evidence>
<dbReference type="SMART" id="SM00387">
    <property type="entry name" value="HATPase_c"/>
    <property type="match status" value="1"/>
</dbReference>
<comment type="subcellular location">
    <subcellularLocation>
        <location evidence="2">Cell inner membrane</location>
        <topology evidence="2">Multi-pass membrane protein</topology>
    </subcellularLocation>
</comment>
<dbReference type="GO" id="GO:0005524">
    <property type="term" value="F:ATP binding"/>
    <property type="evidence" value="ECO:0007669"/>
    <property type="project" value="UniProtKB-UniRule"/>
</dbReference>
<dbReference type="Proteomes" id="UP000885748">
    <property type="component" value="Unassembled WGS sequence"/>
</dbReference>
<feature type="domain" description="HAMP" evidence="18">
    <location>
        <begin position="186"/>
        <end position="238"/>
    </location>
</feature>
<dbReference type="RefSeq" id="WP_304104476.1">
    <property type="nucleotide sequence ID" value="NZ_DRGY01000133.1"/>
</dbReference>
<dbReference type="CDD" id="cd19408">
    <property type="entry name" value="NarX_NarQ_sensor"/>
    <property type="match status" value="1"/>
</dbReference>